<dbReference type="PRINTS" id="PR00080">
    <property type="entry name" value="SDRFAMILY"/>
</dbReference>
<evidence type="ECO:0000256" key="2">
    <source>
        <dbReference type="ARBA" id="ARBA00023002"/>
    </source>
</evidence>
<dbReference type="NCBIfam" id="NF005559">
    <property type="entry name" value="PRK07231.1"/>
    <property type="match status" value="1"/>
</dbReference>
<dbReference type="PROSITE" id="PS00061">
    <property type="entry name" value="ADH_SHORT"/>
    <property type="match status" value="1"/>
</dbReference>
<dbReference type="SMART" id="SM00822">
    <property type="entry name" value="PKS_KR"/>
    <property type="match status" value="1"/>
</dbReference>
<evidence type="ECO:0000313" key="5">
    <source>
        <dbReference type="Proteomes" id="UP000198670"/>
    </source>
</evidence>
<dbReference type="Proteomes" id="UP000198670">
    <property type="component" value="Unassembled WGS sequence"/>
</dbReference>
<keyword evidence="5" id="KW-1185">Reference proteome</keyword>
<comment type="similarity">
    <text evidence="1">Belongs to the short-chain dehydrogenases/reductases (SDR) family.</text>
</comment>
<dbReference type="PRINTS" id="PR00081">
    <property type="entry name" value="GDHRDH"/>
</dbReference>
<reference evidence="4 5" key="1">
    <citation type="submission" date="2016-10" db="EMBL/GenBank/DDBJ databases">
        <authorList>
            <person name="de Groot N.N."/>
        </authorList>
    </citation>
    <scope>NUCLEOTIDE SEQUENCE [LARGE SCALE GENOMIC DNA]</scope>
    <source>
        <strain evidence="4 5">RK1</strain>
    </source>
</reference>
<dbReference type="InterPro" id="IPR057326">
    <property type="entry name" value="KR_dom"/>
</dbReference>
<evidence type="ECO:0000256" key="1">
    <source>
        <dbReference type="ARBA" id="ARBA00006484"/>
    </source>
</evidence>
<evidence type="ECO:0000259" key="3">
    <source>
        <dbReference type="SMART" id="SM00822"/>
    </source>
</evidence>
<feature type="domain" description="Ketoreductase" evidence="3">
    <location>
        <begin position="9"/>
        <end position="175"/>
    </location>
</feature>
<dbReference type="PANTHER" id="PTHR43477">
    <property type="entry name" value="DIHYDROANTICAPSIN 7-DEHYDROGENASE"/>
    <property type="match status" value="1"/>
</dbReference>
<dbReference type="SUPFAM" id="SSF51735">
    <property type="entry name" value="NAD(P)-binding Rossmann-fold domains"/>
    <property type="match status" value="1"/>
</dbReference>
<dbReference type="OrthoDB" id="597477at2"/>
<dbReference type="InterPro" id="IPR002347">
    <property type="entry name" value="SDR_fam"/>
</dbReference>
<dbReference type="STRING" id="1477437.SAMN05444682_101413"/>
<dbReference type="CDD" id="cd05233">
    <property type="entry name" value="SDR_c"/>
    <property type="match status" value="1"/>
</dbReference>
<dbReference type="GO" id="GO:0016491">
    <property type="term" value="F:oxidoreductase activity"/>
    <property type="evidence" value="ECO:0007669"/>
    <property type="project" value="UniProtKB-KW"/>
</dbReference>
<sequence length="256" mass="27545">MSNKRLLGKTAVITGGGSGIGRAISLLFAKEGAFVHILELNTERADMLTDEIQASGGQAQAHVCDVSNQQSVLEVMARINTVDILVNNAGIAHVGDVEHTNETDFDRIYTVNVKGAYNMLYAVVPRMKKQGAGAILNMASIAALVGITDRFAYSTSKGAIYAMTLSIARDYLHHGIRCNSISPARVHTPFVDGFIAKNYPGQEAEMFEKLSKTQPIGRMAQPDEIASMALFLCSDEAGFITGNDYPVDGGFVKLNN</sequence>
<evidence type="ECO:0000313" key="4">
    <source>
        <dbReference type="EMBL" id="SFH84646.1"/>
    </source>
</evidence>
<dbReference type="InterPro" id="IPR020904">
    <property type="entry name" value="Sc_DH/Rdtase_CS"/>
</dbReference>
<dbReference type="EMBL" id="FOQO01000001">
    <property type="protein sequence ID" value="SFH84646.1"/>
    <property type="molecule type" value="Genomic_DNA"/>
</dbReference>
<dbReference type="Pfam" id="PF13561">
    <property type="entry name" value="adh_short_C2"/>
    <property type="match status" value="1"/>
</dbReference>
<proteinExistence type="inferred from homology"/>
<dbReference type="InterPro" id="IPR036291">
    <property type="entry name" value="NAD(P)-bd_dom_sf"/>
</dbReference>
<gene>
    <name evidence="4" type="ORF">SAMN05444682_101413</name>
</gene>
<name>A0A1I3DDC8_9SPHI</name>
<dbReference type="AlphaFoldDB" id="A0A1I3DDC8"/>
<dbReference type="InterPro" id="IPR051122">
    <property type="entry name" value="SDR_DHRS6-like"/>
</dbReference>
<organism evidence="4 5">
    <name type="scientific">Parapedobacter indicus</name>
    <dbReference type="NCBI Taxonomy" id="1477437"/>
    <lineage>
        <taxon>Bacteria</taxon>
        <taxon>Pseudomonadati</taxon>
        <taxon>Bacteroidota</taxon>
        <taxon>Sphingobacteriia</taxon>
        <taxon>Sphingobacteriales</taxon>
        <taxon>Sphingobacteriaceae</taxon>
        <taxon>Parapedobacter</taxon>
    </lineage>
</organism>
<accession>A0A1I3DDC8</accession>
<dbReference type="FunFam" id="3.40.50.720:FF:000084">
    <property type="entry name" value="Short-chain dehydrogenase reductase"/>
    <property type="match status" value="1"/>
</dbReference>
<keyword evidence="2" id="KW-0560">Oxidoreductase</keyword>
<dbReference type="RefSeq" id="WP_090623483.1">
    <property type="nucleotide sequence ID" value="NZ_FOQO01000001.1"/>
</dbReference>
<dbReference type="PANTHER" id="PTHR43477:SF1">
    <property type="entry name" value="DIHYDROANTICAPSIN 7-DEHYDROGENASE"/>
    <property type="match status" value="1"/>
</dbReference>
<protein>
    <submittedName>
        <fullName evidence="4">NAD(P)-dependent dehydrogenase, short-chain alcohol dehydrogenase family</fullName>
    </submittedName>
</protein>
<dbReference type="Gene3D" id="3.40.50.720">
    <property type="entry name" value="NAD(P)-binding Rossmann-like Domain"/>
    <property type="match status" value="1"/>
</dbReference>